<dbReference type="AlphaFoldDB" id="A0A7J9AJ46"/>
<accession>A0A7J9AJ46</accession>
<keyword evidence="1" id="KW-1133">Transmembrane helix</keyword>
<gene>
    <name evidence="2" type="ORF">Golax_020734</name>
</gene>
<evidence type="ECO:0000256" key="1">
    <source>
        <dbReference type="SAM" id="Phobius"/>
    </source>
</evidence>
<protein>
    <submittedName>
        <fullName evidence="2">Uncharacterized protein</fullName>
    </submittedName>
</protein>
<dbReference type="Proteomes" id="UP000593574">
    <property type="component" value="Unassembled WGS sequence"/>
</dbReference>
<keyword evidence="1" id="KW-0472">Membrane</keyword>
<organism evidence="2 3">
    <name type="scientific">Gossypium laxum</name>
    <dbReference type="NCBI Taxonomy" id="34288"/>
    <lineage>
        <taxon>Eukaryota</taxon>
        <taxon>Viridiplantae</taxon>
        <taxon>Streptophyta</taxon>
        <taxon>Embryophyta</taxon>
        <taxon>Tracheophyta</taxon>
        <taxon>Spermatophyta</taxon>
        <taxon>Magnoliopsida</taxon>
        <taxon>eudicotyledons</taxon>
        <taxon>Gunneridae</taxon>
        <taxon>Pentapetalae</taxon>
        <taxon>rosids</taxon>
        <taxon>malvids</taxon>
        <taxon>Malvales</taxon>
        <taxon>Malvaceae</taxon>
        <taxon>Malvoideae</taxon>
        <taxon>Gossypium</taxon>
    </lineage>
</organism>
<comment type="caution">
    <text evidence="2">The sequence shown here is derived from an EMBL/GenBank/DDBJ whole genome shotgun (WGS) entry which is preliminary data.</text>
</comment>
<proteinExistence type="predicted"/>
<keyword evidence="3" id="KW-1185">Reference proteome</keyword>
<sequence>MIKANVCELVAIIHTVLILLHLRFTLLLPLFGAHMGIYLQLHMILMEVILFLRCQCLPLLLYQLLAVMCLFRTPKITLLAIPYLLAILERILMRKNYGAYLALNLVLSK</sequence>
<evidence type="ECO:0000313" key="3">
    <source>
        <dbReference type="Proteomes" id="UP000593574"/>
    </source>
</evidence>
<feature type="transmembrane region" description="Helical" evidence="1">
    <location>
        <begin position="44"/>
        <end position="64"/>
    </location>
</feature>
<keyword evidence="1" id="KW-0812">Transmembrane</keyword>
<feature type="transmembrane region" description="Helical" evidence="1">
    <location>
        <begin position="76"/>
        <end position="93"/>
    </location>
</feature>
<reference evidence="2 3" key="1">
    <citation type="journal article" date="2019" name="Genome Biol. Evol.">
        <title>Insights into the evolution of the New World diploid cottons (Gossypium, subgenus Houzingenia) based on genome sequencing.</title>
        <authorList>
            <person name="Grover C.E."/>
            <person name="Arick M.A. 2nd"/>
            <person name="Thrash A."/>
            <person name="Conover J.L."/>
            <person name="Sanders W.S."/>
            <person name="Peterson D.G."/>
            <person name="Frelichowski J.E."/>
            <person name="Scheffler J.A."/>
            <person name="Scheffler B.E."/>
            <person name="Wendel J.F."/>
        </authorList>
    </citation>
    <scope>NUCLEOTIDE SEQUENCE [LARGE SCALE GENOMIC DNA]</scope>
    <source>
        <strain evidence="2">4</strain>
        <tissue evidence="2">Leaf</tissue>
    </source>
</reference>
<feature type="transmembrane region" description="Helical" evidence="1">
    <location>
        <begin position="12"/>
        <end position="32"/>
    </location>
</feature>
<name>A0A7J9AJ46_9ROSI</name>
<dbReference type="EMBL" id="JABEZV010000011">
    <property type="protein sequence ID" value="MBA0724023.1"/>
    <property type="molecule type" value="Genomic_DNA"/>
</dbReference>
<evidence type="ECO:0000313" key="2">
    <source>
        <dbReference type="EMBL" id="MBA0724023.1"/>
    </source>
</evidence>